<feature type="coiled-coil region" evidence="3">
    <location>
        <begin position="628"/>
        <end position="655"/>
    </location>
</feature>
<gene>
    <name evidence="6" type="ORF">OH806_14425</name>
</gene>
<protein>
    <submittedName>
        <fullName evidence="6">N-6 DNA methylase</fullName>
    </submittedName>
</protein>
<dbReference type="InterPro" id="IPR029063">
    <property type="entry name" value="SAM-dependent_MTases_sf"/>
</dbReference>
<dbReference type="RefSeq" id="WP_264744380.1">
    <property type="nucleotide sequence ID" value="NZ_JAPDHV010000007.1"/>
</dbReference>
<keyword evidence="6" id="KW-0489">Methyltransferase</keyword>
<feature type="domain" description="Type I restriction enzyme R protein N-terminal" evidence="5">
    <location>
        <begin position="23"/>
        <end position="128"/>
    </location>
</feature>
<accession>A0ABT3HS57</accession>
<evidence type="ECO:0000313" key="7">
    <source>
        <dbReference type="Proteomes" id="UP001163719"/>
    </source>
</evidence>
<name>A0ABT3HS57_9FLAO</name>
<evidence type="ECO:0000256" key="3">
    <source>
        <dbReference type="SAM" id="Coils"/>
    </source>
</evidence>
<dbReference type="InterPro" id="IPR052916">
    <property type="entry name" value="Type-I_RE_MTase_Subunit"/>
</dbReference>
<dbReference type="InterPro" id="IPR003356">
    <property type="entry name" value="DNA_methylase_A-5"/>
</dbReference>
<keyword evidence="6" id="KW-0808">Transferase</keyword>
<dbReference type="GO" id="GO:0008168">
    <property type="term" value="F:methyltransferase activity"/>
    <property type="evidence" value="ECO:0007669"/>
    <property type="project" value="UniProtKB-KW"/>
</dbReference>
<dbReference type="PRINTS" id="PR00507">
    <property type="entry name" value="N12N6MTFRASE"/>
</dbReference>
<evidence type="ECO:0000256" key="2">
    <source>
        <dbReference type="ARBA" id="ARBA00022747"/>
    </source>
</evidence>
<dbReference type="PANTHER" id="PTHR42998:SF1">
    <property type="entry name" value="TYPE I RESTRICTION ENZYME HINDI METHYLASE SUBUNIT"/>
    <property type="match status" value="1"/>
</dbReference>
<dbReference type="EMBL" id="JAPDHV010000007">
    <property type="protein sequence ID" value="MCW3162463.1"/>
    <property type="molecule type" value="Genomic_DNA"/>
</dbReference>
<dbReference type="SUPFAM" id="SSF53335">
    <property type="entry name" value="S-adenosyl-L-methionine-dependent methyltransferases"/>
    <property type="match status" value="1"/>
</dbReference>
<dbReference type="PANTHER" id="PTHR42998">
    <property type="entry name" value="TYPE I RESTRICTION ENZYME HINDVIIP M PROTEIN-RELATED"/>
    <property type="match status" value="1"/>
</dbReference>
<dbReference type="InterPro" id="IPR029464">
    <property type="entry name" value="HSDR_N"/>
</dbReference>
<dbReference type="GO" id="GO:0032259">
    <property type="term" value="P:methylation"/>
    <property type="evidence" value="ECO:0007669"/>
    <property type="project" value="UniProtKB-KW"/>
</dbReference>
<feature type="domain" description="DNA methylase adenine-specific" evidence="4">
    <location>
        <begin position="417"/>
        <end position="475"/>
    </location>
</feature>
<dbReference type="Pfam" id="PF02384">
    <property type="entry name" value="N6_Mtase"/>
    <property type="match status" value="3"/>
</dbReference>
<keyword evidence="7" id="KW-1185">Reference proteome</keyword>
<reference evidence="6" key="1">
    <citation type="submission" date="2022-10" db="EMBL/GenBank/DDBJ databases">
        <title>Chryseobacterium babae sp. nov. isolated from the gut of the beetle Oryctes rhinoceros, and Chryseobacterium kimseyorum sp. nov., isolated from a stick insect rearing cage.</title>
        <authorList>
            <person name="Shelomi M."/>
            <person name="Han C.-J."/>
            <person name="Chen W.-M."/>
            <person name="Chen H.-K."/>
            <person name="Liaw S.-J."/>
            <person name="Muhle E."/>
            <person name="Clermont D."/>
        </authorList>
    </citation>
    <scope>NUCLEOTIDE SEQUENCE</scope>
    <source>
        <strain evidence="6">WLa1L2M3</strain>
    </source>
</reference>
<dbReference type="Gene3D" id="3.40.50.150">
    <property type="entry name" value="Vaccinia Virus protein VP39"/>
    <property type="match status" value="1"/>
</dbReference>
<keyword evidence="3" id="KW-0175">Coiled coil</keyword>
<organism evidence="6 7">
    <name type="scientific">Chryseobacterium oryctis</name>
    <dbReference type="NCBI Taxonomy" id="2952618"/>
    <lineage>
        <taxon>Bacteria</taxon>
        <taxon>Pseudomonadati</taxon>
        <taxon>Bacteroidota</taxon>
        <taxon>Flavobacteriia</taxon>
        <taxon>Flavobacteriales</taxon>
        <taxon>Weeksellaceae</taxon>
        <taxon>Chryseobacterium group</taxon>
        <taxon>Chryseobacterium</taxon>
    </lineage>
</organism>
<keyword evidence="2" id="KW-0680">Restriction system</keyword>
<comment type="similarity">
    <text evidence="1">Belongs to the N(4)/N(6)-methyltransferase family.</text>
</comment>
<dbReference type="Pfam" id="PF13588">
    <property type="entry name" value="HSDR_N_2"/>
    <property type="match status" value="1"/>
</dbReference>
<dbReference type="PROSITE" id="PS00092">
    <property type="entry name" value="N6_MTASE"/>
    <property type="match status" value="1"/>
</dbReference>
<evidence type="ECO:0000259" key="5">
    <source>
        <dbReference type="Pfam" id="PF13588"/>
    </source>
</evidence>
<evidence type="ECO:0000313" key="6">
    <source>
        <dbReference type="EMBL" id="MCW3162463.1"/>
    </source>
</evidence>
<proteinExistence type="inferred from homology"/>
<comment type="caution">
    <text evidence="6">The sequence shown here is derived from an EMBL/GenBank/DDBJ whole genome shotgun (WGS) entry which is preliminary data.</text>
</comment>
<feature type="domain" description="DNA methylase adenine-specific" evidence="4">
    <location>
        <begin position="288"/>
        <end position="374"/>
    </location>
</feature>
<evidence type="ECO:0000256" key="1">
    <source>
        <dbReference type="ARBA" id="ARBA00006594"/>
    </source>
</evidence>
<sequence length="763" mass="88618">MQIKTEKKTIKLISKERNASFSPEDKVRTEYVNRLIKHYGFSIDQMEQEVIAISSDKNIKTYADIVIWTSKKEKDHGSEPLIVVECKAQQVTIRKEDYYKGAEFASMVGAKFLVTANQKHAKVFSKIYKVDKKRSSFDLEEILNIPKADAINDEKEINALLGQTIEFARDDFSRLLFRCHNIIRNNDKLSPEAAFDEISKVLFIKTLYERENEKGLIYSLEEYRSEKSNWDKIKNDEDLPFYKKLFDKVKSKHKNDDLFESNETIRIRENSFEAIIKELEVYNLSTTSDDIKGIAFEQFLGRTFRGELGQFFTPRTIVDYMVEILDPQENETVCDPCCGSGGFLIKTFEYVRTKIEEDIQHVKEEIKDKYYGSNFINLSEKEQEKIDHTVNEYFNFLNAELDIYNPNSRIRKLSFDCIFGTDANPRMARTAKMNMIMHGDGHGGVHHHDGLINVNGVYDERFDIILTNPPFGARVEKTLRIIPSDIPTNEKIEVYTAKYGSDYEKRVIEPLREWAEYNNGENQPKGKSVLSLFKTGEVSSLTEVLFIERCLNLLKPGGRMAIVLPEGVLNNAKLQKVRDYVESKAKIINITSIPQDVFIASGATVKPSLLFFKKFTNDEERLYNSIKEEASKSINEKYKNEVKRIEKKLKEKGLDKEEKKVLREKLKQINQSIEDDIKFQVKNNFNYEIPIIEVEKAGISTTGAAIENELEPIAKEYKKYRIKNKLWKENYINIKYSIFNNKFQRTIGTQQPEVFYIENANDN</sequence>
<dbReference type="InterPro" id="IPR002052">
    <property type="entry name" value="DNA_methylase_N6_adenine_CS"/>
</dbReference>
<evidence type="ECO:0000259" key="4">
    <source>
        <dbReference type="Pfam" id="PF02384"/>
    </source>
</evidence>
<feature type="domain" description="DNA methylase adenine-specific" evidence="4">
    <location>
        <begin position="542"/>
        <end position="687"/>
    </location>
</feature>
<dbReference type="Proteomes" id="UP001163719">
    <property type="component" value="Unassembled WGS sequence"/>
</dbReference>